<evidence type="ECO:0008006" key="3">
    <source>
        <dbReference type="Google" id="ProtNLM"/>
    </source>
</evidence>
<dbReference type="Proteomes" id="UP000198854">
    <property type="component" value="Unassembled WGS sequence"/>
</dbReference>
<dbReference type="Gene3D" id="2.60.120.10">
    <property type="entry name" value="Jelly Rolls"/>
    <property type="match status" value="1"/>
</dbReference>
<accession>A0A1G8FXB4</accession>
<dbReference type="EMBL" id="FNDD01000033">
    <property type="protein sequence ID" value="SDH86747.1"/>
    <property type="molecule type" value="Genomic_DNA"/>
</dbReference>
<keyword evidence="2" id="KW-1185">Reference proteome</keyword>
<dbReference type="SUPFAM" id="SSF51182">
    <property type="entry name" value="RmlC-like cupins"/>
    <property type="match status" value="1"/>
</dbReference>
<dbReference type="InterPro" id="IPR014710">
    <property type="entry name" value="RmlC-like_jellyroll"/>
</dbReference>
<dbReference type="InterPro" id="IPR010282">
    <property type="entry name" value="Uncharacterised_HutD/Ves"/>
</dbReference>
<dbReference type="PANTHER" id="PTHR37943:SF1">
    <property type="entry name" value="PROTEIN VES"/>
    <property type="match status" value="1"/>
</dbReference>
<dbReference type="RefSeq" id="WP_093278496.1">
    <property type="nucleotide sequence ID" value="NZ_FNDD01000033.1"/>
</dbReference>
<protein>
    <recommendedName>
        <fullName evidence="3">HutD protein</fullName>
    </recommendedName>
</protein>
<reference evidence="2" key="1">
    <citation type="submission" date="2016-10" db="EMBL/GenBank/DDBJ databases">
        <authorList>
            <person name="Varghese N."/>
            <person name="Submissions S."/>
        </authorList>
    </citation>
    <scope>NUCLEOTIDE SEQUENCE [LARGE SCALE GENOMIC DNA]</scope>
    <source>
        <strain evidence="2">CGMCC 1.10228</strain>
    </source>
</reference>
<dbReference type="Pfam" id="PF05962">
    <property type="entry name" value="HutD"/>
    <property type="match status" value="1"/>
</dbReference>
<evidence type="ECO:0000313" key="2">
    <source>
        <dbReference type="Proteomes" id="UP000198854"/>
    </source>
</evidence>
<dbReference type="OrthoDB" id="9800082at2"/>
<gene>
    <name evidence="1" type="ORF">SAMN04488136_1335</name>
</gene>
<evidence type="ECO:0000313" key="1">
    <source>
        <dbReference type="EMBL" id="SDH86747.1"/>
    </source>
</evidence>
<organism evidence="1 2">
    <name type="scientific">Vibrio xiamenensis</name>
    <dbReference type="NCBI Taxonomy" id="861298"/>
    <lineage>
        <taxon>Bacteria</taxon>
        <taxon>Pseudomonadati</taxon>
        <taxon>Pseudomonadota</taxon>
        <taxon>Gammaproteobacteria</taxon>
        <taxon>Vibrionales</taxon>
        <taxon>Vibrionaceae</taxon>
        <taxon>Vibrio</taxon>
    </lineage>
</organism>
<proteinExistence type="predicted"/>
<dbReference type="PANTHER" id="PTHR37943">
    <property type="entry name" value="PROTEIN VES"/>
    <property type="match status" value="1"/>
</dbReference>
<dbReference type="AlphaFoldDB" id="A0A1G8FXB4"/>
<sequence>MICEPVSLYRLLTPSDYVRMPWKNGLGETLEIAVKSDHLGIAYRVSQAAVVNDGEFSDFSGLQRTLVLLGGKGMKLTHSTERGYQVVHELYTPLAVARFSGSDKTYATLVDGPIADLNIMVREGQVSASVEPLCPAASVKLHQHTHALYAGFFASSDSEVLIQDADSKGIPLHVQRVQVPSGHTLEFTAAVKVSVVTGFGVAVDIRGNSEPNHGRYFNYSY</sequence>
<dbReference type="STRING" id="861298.SAMN04488136_1335"/>
<dbReference type="InterPro" id="IPR011051">
    <property type="entry name" value="RmlC_Cupin_sf"/>
</dbReference>
<name>A0A1G8FXB4_9VIBR</name>